<feature type="compositionally biased region" description="Low complexity" evidence="2">
    <location>
        <begin position="360"/>
        <end position="371"/>
    </location>
</feature>
<feature type="coiled-coil region" evidence="1">
    <location>
        <begin position="600"/>
        <end position="641"/>
    </location>
</feature>
<dbReference type="EMBL" id="LODT01000022">
    <property type="protein sequence ID" value="KYQ94110.1"/>
    <property type="molecule type" value="Genomic_DNA"/>
</dbReference>
<keyword evidence="5" id="KW-1185">Reference proteome</keyword>
<protein>
    <submittedName>
        <fullName evidence="4">Uncharacterized protein</fullName>
    </submittedName>
</protein>
<feature type="transmembrane region" description="Helical" evidence="3">
    <location>
        <begin position="812"/>
        <end position="833"/>
    </location>
</feature>
<dbReference type="Proteomes" id="UP000076078">
    <property type="component" value="Unassembled WGS sequence"/>
</dbReference>
<dbReference type="AlphaFoldDB" id="A0A151ZJQ0"/>
<feature type="region of interest" description="Disordered" evidence="2">
    <location>
        <begin position="410"/>
        <end position="430"/>
    </location>
</feature>
<comment type="caution">
    <text evidence="4">The sequence shown here is derived from an EMBL/GenBank/DDBJ whole genome shotgun (WGS) entry which is preliminary data.</text>
</comment>
<proteinExistence type="predicted"/>
<evidence type="ECO:0000313" key="4">
    <source>
        <dbReference type="EMBL" id="KYQ94110.1"/>
    </source>
</evidence>
<accession>A0A151ZJQ0</accession>
<evidence type="ECO:0000313" key="5">
    <source>
        <dbReference type="Proteomes" id="UP000076078"/>
    </source>
</evidence>
<keyword evidence="1" id="KW-0175">Coiled coil</keyword>
<evidence type="ECO:0000256" key="1">
    <source>
        <dbReference type="SAM" id="Coils"/>
    </source>
</evidence>
<sequence length="843" mass="96974">MLNNSSKKSELTHSQDSMNDENSNNNINIINNFGNGSQFKDKSKRNSFHFEELKTTHLVSDNLYHSANRNSLPPSQTSSPSHSQFARTLSFVLWQSGQKTNSKRFSQSISNIGNLLPEFTKSMINNSGETEVQQIQQQNSTEVTPSSPYSLHPMQMKATPEITTFNTPYKEKPGKKITTLEELSQDMLENPSGRISSKVLEGLVTQHFNCDTASLDYIMNEFRLCQDKEYWLYSDFLLLLHEYHAIVNPQEKSSEDPNTTEVPEQQEITNNNNSIYSNHSRGSSATTITKRNQSYDEIFSSTNSAGELSKLLPSGSKSNLEIQSTRFNDMMSERSISSSSLTSNNFFANINHHQKEEQPLKLQQLQQQSEQEMVDPKEYDRLKQENDKLKDENYRIQKQNDAMRKTMADYQVDEQNSTSQKKKENKEDLEAASKRLKEEVELAYRAREELKKQLSQMVSSHNQEIRQMKEDHQREIKDIKEESLLACKALTQKNEDLDKSIKNIQSKHNSLFDELSMQLVNNNNIELQLKVQEENFKKEIQSLKKELSSANQKLRDQEADQHVYHHLSTSGSILRQSQQSDQKVFNHTEQQHTSNSGSMIDEYVNTIQSLRDQLTIVEKERDKLHQQYNQLESDINHMQLQHSNSSTIQKNNIISYLYNQISPMFNNISESIDRLNQSIKSSNSNSNNSSISNNISHELDGSLVQIHSLQIEESSLNLNQSNSDISFSDSSNTLEISIQNLNQKWIQLNGDLNRFTHTKAKEISELTDKITQLEKDQLNHIISPQSLATSEQQVIVVHQEKPSTFYSHLMDIFSFLGILFTIFVFLIITLVLVQNNIKLERIS</sequence>
<evidence type="ECO:0000256" key="3">
    <source>
        <dbReference type="SAM" id="Phobius"/>
    </source>
</evidence>
<keyword evidence="3" id="KW-0472">Membrane</keyword>
<name>A0A151ZJQ0_TIELA</name>
<organism evidence="4 5">
    <name type="scientific">Tieghemostelium lacteum</name>
    <name type="common">Slime mold</name>
    <name type="synonym">Dictyostelium lacteum</name>
    <dbReference type="NCBI Taxonomy" id="361077"/>
    <lineage>
        <taxon>Eukaryota</taxon>
        <taxon>Amoebozoa</taxon>
        <taxon>Evosea</taxon>
        <taxon>Eumycetozoa</taxon>
        <taxon>Dictyostelia</taxon>
        <taxon>Dictyosteliales</taxon>
        <taxon>Raperosteliaceae</taxon>
        <taxon>Tieghemostelium</taxon>
    </lineage>
</organism>
<feature type="region of interest" description="Disordered" evidence="2">
    <location>
        <begin position="1"/>
        <end position="40"/>
    </location>
</feature>
<keyword evidence="3" id="KW-0812">Transmembrane</keyword>
<feature type="compositionally biased region" description="Polar residues" evidence="2">
    <location>
        <begin position="256"/>
        <end position="286"/>
    </location>
</feature>
<evidence type="ECO:0000256" key="2">
    <source>
        <dbReference type="SAM" id="MobiDB-lite"/>
    </source>
</evidence>
<feature type="region of interest" description="Disordered" evidence="2">
    <location>
        <begin position="250"/>
        <end position="286"/>
    </location>
</feature>
<feature type="region of interest" description="Disordered" evidence="2">
    <location>
        <begin position="357"/>
        <end position="377"/>
    </location>
</feature>
<feature type="compositionally biased region" description="Basic and acidic residues" evidence="2">
    <location>
        <begin position="421"/>
        <end position="430"/>
    </location>
</feature>
<feature type="compositionally biased region" description="Low complexity" evidence="2">
    <location>
        <begin position="22"/>
        <end position="37"/>
    </location>
</feature>
<reference evidence="4 5" key="1">
    <citation type="submission" date="2015-12" db="EMBL/GenBank/DDBJ databases">
        <title>Dictyostelia acquired genes for synthesis and detection of signals that induce cell-type specialization by lateral gene transfer from prokaryotes.</title>
        <authorList>
            <person name="Gloeckner G."/>
            <person name="Schaap P."/>
        </authorList>
    </citation>
    <scope>NUCLEOTIDE SEQUENCE [LARGE SCALE GENOMIC DNA]</scope>
    <source>
        <strain evidence="4 5">TK</strain>
    </source>
</reference>
<keyword evidence="3" id="KW-1133">Transmembrane helix</keyword>
<gene>
    <name evidence="4" type="ORF">DLAC_04390</name>
</gene>
<dbReference type="InParanoid" id="A0A151ZJQ0"/>